<dbReference type="Proteomes" id="UP000010820">
    <property type="component" value="Chromosome"/>
</dbReference>
<accession>L0GDC0</accession>
<evidence type="ECO:0000313" key="2">
    <source>
        <dbReference type="EMBL" id="AGA84733.1"/>
    </source>
</evidence>
<dbReference type="AlphaFoldDB" id="L0GDC0"/>
<name>L0GDC0_STUST</name>
<feature type="transmembrane region" description="Helical" evidence="1">
    <location>
        <begin position="83"/>
        <end position="104"/>
    </location>
</feature>
<feature type="transmembrane region" description="Helical" evidence="1">
    <location>
        <begin position="12"/>
        <end position="34"/>
    </location>
</feature>
<keyword evidence="1" id="KW-0472">Membrane</keyword>
<organism evidence="2 3">
    <name type="scientific">Stutzerimonas stutzeri RCH2</name>
    <dbReference type="NCBI Taxonomy" id="644801"/>
    <lineage>
        <taxon>Bacteria</taxon>
        <taxon>Pseudomonadati</taxon>
        <taxon>Pseudomonadota</taxon>
        <taxon>Gammaproteobacteria</taxon>
        <taxon>Pseudomonadales</taxon>
        <taxon>Pseudomonadaceae</taxon>
        <taxon>Stutzerimonas</taxon>
    </lineage>
</organism>
<keyword evidence="1" id="KW-0812">Transmembrane</keyword>
<dbReference type="EMBL" id="CP003071">
    <property type="protein sequence ID" value="AGA84733.1"/>
    <property type="molecule type" value="Genomic_DNA"/>
</dbReference>
<sequence>MNAALVLERILYLGWLLLFVAGGINGIYICFHGIRRLDPYFSRLPNVKWESYSPFDTFCRMHRYSFLYAFGVTRPKVSRPITAWLYFTCITLTVYWISMFIGFLRHQFDINIIS</sequence>
<evidence type="ECO:0000256" key="1">
    <source>
        <dbReference type="SAM" id="Phobius"/>
    </source>
</evidence>
<evidence type="ECO:0000313" key="3">
    <source>
        <dbReference type="Proteomes" id="UP000010820"/>
    </source>
</evidence>
<proteinExistence type="predicted"/>
<gene>
    <name evidence="2" type="ORF">Psest_0120</name>
</gene>
<protein>
    <submittedName>
        <fullName evidence="2">Uncharacterized protein</fullName>
    </submittedName>
</protein>
<dbReference type="KEGG" id="psh:Psest_0120"/>
<dbReference type="eggNOG" id="ENOG5031KZ2">
    <property type="taxonomic scope" value="Bacteria"/>
</dbReference>
<dbReference type="STRING" id="644801.Psest_0120"/>
<dbReference type="HOGENOM" id="CLU_170345_0_0_6"/>
<reference evidence="2 3" key="1">
    <citation type="submission" date="2011-10" db="EMBL/GenBank/DDBJ databases">
        <title>Complete sequence of chromosome of Pseudomonas stutzeri RCH2.</title>
        <authorList>
            <consortium name="US DOE Joint Genome Institute"/>
            <person name="Lucas S."/>
            <person name="Han J."/>
            <person name="Lapidus A."/>
            <person name="Cheng J.-F."/>
            <person name="Goodwin L."/>
            <person name="Pitluck S."/>
            <person name="Peters L."/>
            <person name="Ovchinnikova G."/>
            <person name="Zeytun A."/>
            <person name="Lu M."/>
            <person name="Detter J.C."/>
            <person name="Han C."/>
            <person name="Tapia R."/>
            <person name="Land M."/>
            <person name="Hauser L."/>
            <person name="Kyrpides N."/>
            <person name="Ivanova N."/>
            <person name="Pagani I."/>
            <person name="Chakraborty R."/>
            <person name="Arkin A."/>
            <person name="Dehal P."/>
            <person name="Wall J."/>
            <person name="Hazen T."/>
            <person name="Woyke T."/>
        </authorList>
    </citation>
    <scope>NUCLEOTIDE SEQUENCE [LARGE SCALE GENOMIC DNA]</scope>
    <source>
        <strain evidence="2 3">RCH2</strain>
    </source>
</reference>
<keyword evidence="1" id="KW-1133">Transmembrane helix</keyword>